<dbReference type="Pfam" id="PF01022">
    <property type="entry name" value="HTH_5"/>
    <property type="match status" value="1"/>
</dbReference>
<evidence type="ECO:0000259" key="1">
    <source>
        <dbReference type="PROSITE" id="PS50987"/>
    </source>
</evidence>
<dbReference type="PANTHER" id="PTHR38600">
    <property type="entry name" value="TRANSCRIPTIONAL REGULATORY PROTEIN"/>
    <property type="match status" value="1"/>
</dbReference>
<dbReference type="PRINTS" id="PR00778">
    <property type="entry name" value="HTHARSR"/>
</dbReference>
<accession>A0A1I0PLZ0</accession>
<dbReference type="PANTHER" id="PTHR38600:SF1">
    <property type="entry name" value="TRANSCRIPTIONAL REGULATORY PROTEIN"/>
    <property type="match status" value="1"/>
</dbReference>
<dbReference type="InterPro" id="IPR036388">
    <property type="entry name" value="WH-like_DNA-bd_sf"/>
</dbReference>
<dbReference type="EMBL" id="FOIU01000001">
    <property type="protein sequence ID" value="SEW14828.1"/>
    <property type="molecule type" value="Genomic_DNA"/>
</dbReference>
<feature type="domain" description="HTH arsR-type" evidence="1">
    <location>
        <begin position="1"/>
        <end position="90"/>
    </location>
</feature>
<proteinExistence type="predicted"/>
<keyword evidence="3" id="KW-1185">Reference proteome</keyword>
<dbReference type="Gene3D" id="1.10.10.10">
    <property type="entry name" value="Winged helix-like DNA-binding domain superfamily/Winged helix DNA-binding domain"/>
    <property type="match status" value="1"/>
</dbReference>
<sequence length="112" mass="13033">MNLRRDVFQAIADPTRRSILMLVATQSMTAGAIASNFDTARPTVSKHLQILTECELLKPEQNGREIIYHLNPNKMKEIADFIEPFRKMWDDRFNALENIMKNYQTKNNKYGT</sequence>
<dbReference type="GO" id="GO:0003700">
    <property type="term" value="F:DNA-binding transcription factor activity"/>
    <property type="evidence" value="ECO:0007669"/>
    <property type="project" value="InterPro"/>
</dbReference>
<dbReference type="NCBIfam" id="NF033788">
    <property type="entry name" value="HTH_metalloreg"/>
    <property type="match status" value="1"/>
</dbReference>
<dbReference type="RefSeq" id="WP_089791163.1">
    <property type="nucleotide sequence ID" value="NZ_FOIU01000001.1"/>
</dbReference>
<reference evidence="3" key="1">
    <citation type="submission" date="2016-10" db="EMBL/GenBank/DDBJ databases">
        <authorList>
            <person name="Varghese N."/>
            <person name="Submissions S."/>
        </authorList>
    </citation>
    <scope>NUCLEOTIDE SEQUENCE [LARGE SCALE GENOMIC DNA]</scope>
    <source>
        <strain evidence="3">DSM 17724</strain>
    </source>
</reference>
<dbReference type="InterPro" id="IPR036390">
    <property type="entry name" value="WH_DNA-bd_sf"/>
</dbReference>
<dbReference type="Proteomes" id="UP000199469">
    <property type="component" value="Unassembled WGS sequence"/>
</dbReference>
<name>A0A1I0PLZ0_9FLAO</name>
<dbReference type="PROSITE" id="PS50987">
    <property type="entry name" value="HTH_ARSR_2"/>
    <property type="match status" value="1"/>
</dbReference>
<dbReference type="CDD" id="cd00090">
    <property type="entry name" value="HTH_ARSR"/>
    <property type="match status" value="1"/>
</dbReference>
<dbReference type="STRING" id="356305.SAMN05421841_1270"/>
<evidence type="ECO:0000313" key="3">
    <source>
        <dbReference type="Proteomes" id="UP000199469"/>
    </source>
</evidence>
<organism evidence="2 3">
    <name type="scientific">Chryseobacterium wanjuense</name>
    <dbReference type="NCBI Taxonomy" id="356305"/>
    <lineage>
        <taxon>Bacteria</taxon>
        <taxon>Pseudomonadati</taxon>
        <taxon>Bacteroidota</taxon>
        <taxon>Flavobacteriia</taxon>
        <taxon>Flavobacteriales</taxon>
        <taxon>Weeksellaceae</taxon>
        <taxon>Chryseobacterium group</taxon>
        <taxon>Chryseobacterium</taxon>
    </lineage>
</organism>
<evidence type="ECO:0000313" key="2">
    <source>
        <dbReference type="EMBL" id="SEW14828.1"/>
    </source>
</evidence>
<dbReference type="SUPFAM" id="SSF46785">
    <property type="entry name" value="Winged helix' DNA-binding domain"/>
    <property type="match status" value="1"/>
</dbReference>
<dbReference type="OrthoDB" id="9799175at2"/>
<dbReference type="AlphaFoldDB" id="A0A1I0PLZ0"/>
<dbReference type="InterPro" id="IPR001845">
    <property type="entry name" value="HTH_ArsR_DNA-bd_dom"/>
</dbReference>
<dbReference type="SMART" id="SM00418">
    <property type="entry name" value="HTH_ARSR"/>
    <property type="match status" value="1"/>
</dbReference>
<protein>
    <submittedName>
        <fullName evidence="2">Transcriptional regulator, ArsR family</fullName>
    </submittedName>
</protein>
<dbReference type="InterPro" id="IPR011991">
    <property type="entry name" value="ArsR-like_HTH"/>
</dbReference>
<gene>
    <name evidence="2" type="ORF">SAMN05421841_1270</name>
</gene>